<dbReference type="AlphaFoldDB" id="A0A3M7SYX6"/>
<dbReference type="Proteomes" id="UP000276133">
    <property type="component" value="Unassembled WGS sequence"/>
</dbReference>
<name>A0A3M7SYX6_BRAPC</name>
<reference evidence="2 3" key="1">
    <citation type="journal article" date="2018" name="Sci. Rep.">
        <title>Genomic signatures of local adaptation to the degree of environmental predictability in rotifers.</title>
        <authorList>
            <person name="Franch-Gras L."/>
            <person name="Hahn C."/>
            <person name="Garcia-Roger E.M."/>
            <person name="Carmona M.J."/>
            <person name="Serra M."/>
            <person name="Gomez A."/>
        </authorList>
    </citation>
    <scope>NUCLEOTIDE SEQUENCE [LARGE SCALE GENOMIC DNA]</scope>
    <source>
        <strain evidence="2">HYR1</strain>
    </source>
</reference>
<protein>
    <submittedName>
        <fullName evidence="2">Uncharacterized protein</fullName>
    </submittedName>
</protein>
<accession>A0A3M7SYX6</accession>
<organism evidence="2 3">
    <name type="scientific">Brachionus plicatilis</name>
    <name type="common">Marine rotifer</name>
    <name type="synonym">Brachionus muelleri</name>
    <dbReference type="NCBI Taxonomy" id="10195"/>
    <lineage>
        <taxon>Eukaryota</taxon>
        <taxon>Metazoa</taxon>
        <taxon>Spiralia</taxon>
        <taxon>Gnathifera</taxon>
        <taxon>Rotifera</taxon>
        <taxon>Eurotatoria</taxon>
        <taxon>Monogononta</taxon>
        <taxon>Pseudotrocha</taxon>
        <taxon>Ploima</taxon>
        <taxon>Brachionidae</taxon>
        <taxon>Brachionus</taxon>
    </lineage>
</organism>
<feature type="transmembrane region" description="Helical" evidence="1">
    <location>
        <begin position="15"/>
        <end position="43"/>
    </location>
</feature>
<keyword evidence="3" id="KW-1185">Reference proteome</keyword>
<sequence>VILTALGISNTQFELILFVFPIFILIPFHFLMFFCLLVCLALFHELSLLMLNLTRFTSFFDSSLRKLFGLVSLMSVWCLVDSLCRVIEQIISILFSDVQNAENCRIFYILTQLSDDISPPLETETDDDDEND</sequence>
<keyword evidence="1" id="KW-1133">Transmembrane helix</keyword>
<gene>
    <name evidence="2" type="ORF">BpHYR1_051438</name>
</gene>
<dbReference type="EMBL" id="REGN01000562">
    <property type="protein sequence ID" value="RNA41033.1"/>
    <property type="molecule type" value="Genomic_DNA"/>
</dbReference>
<comment type="caution">
    <text evidence="2">The sequence shown here is derived from an EMBL/GenBank/DDBJ whole genome shotgun (WGS) entry which is preliminary data.</text>
</comment>
<keyword evidence="1" id="KW-0472">Membrane</keyword>
<feature type="non-terminal residue" evidence="2">
    <location>
        <position position="1"/>
    </location>
</feature>
<evidence type="ECO:0000313" key="2">
    <source>
        <dbReference type="EMBL" id="RNA41033.1"/>
    </source>
</evidence>
<evidence type="ECO:0000313" key="3">
    <source>
        <dbReference type="Proteomes" id="UP000276133"/>
    </source>
</evidence>
<proteinExistence type="predicted"/>
<keyword evidence="1" id="KW-0812">Transmembrane</keyword>
<evidence type="ECO:0000256" key="1">
    <source>
        <dbReference type="SAM" id="Phobius"/>
    </source>
</evidence>